<dbReference type="InterPro" id="IPR012934">
    <property type="entry name" value="Znf_AD"/>
</dbReference>
<evidence type="ECO:0000313" key="12">
    <source>
        <dbReference type="Proteomes" id="UP001153954"/>
    </source>
</evidence>
<dbReference type="InterPro" id="IPR036236">
    <property type="entry name" value="Znf_C2H2_sf"/>
</dbReference>
<dbReference type="PROSITE" id="PS50157">
    <property type="entry name" value="ZINC_FINGER_C2H2_2"/>
    <property type="match status" value="5"/>
</dbReference>
<evidence type="ECO:0000256" key="1">
    <source>
        <dbReference type="ARBA" id="ARBA00004123"/>
    </source>
</evidence>
<dbReference type="GO" id="GO:0005634">
    <property type="term" value="C:nucleus"/>
    <property type="evidence" value="ECO:0007669"/>
    <property type="project" value="UniProtKB-SubCell"/>
</dbReference>
<dbReference type="PANTHER" id="PTHR16515:SF66">
    <property type="entry name" value="C2H2-TYPE DOMAIN-CONTAINING PROTEIN"/>
    <property type="match status" value="1"/>
</dbReference>
<keyword evidence="5 8" id="KW-0862">Zinc</keyword>
<keyword evidence="2 8" id="KW-0479">Metal-binding</keyword>
<gene>
    <name evidence="11" type="ORF">EEDITHA_LOCUS12220</name>
</gene>
<evidence type="ECO:0000256" key="5">
    <source>
        <dbReference type="ARBA" id="ARBA00022833"/>
    </source>
</evidence>
<evidence type="ECO:0000259" key="9">
    <source>
        <dbReference type="PROSITE" id="PS50157"/>
    </source>
</evidence>
<dbReference type="SMART" id="SM00868">
    <property type="entry name" value="zf-AD"/>
    <property type="match status" value="1"/>
</dbReference>
<feature type="domain" description="C2H2-type" evidence="9">
    <location>
        <begin position="267"/>
        <end position="294"/>
    </location>
</feature>
<feature type="binding site" evidence="8">
    <location>
        <position position="58"/>
    </location>
    <ligand>
        <name>Zn(2+)</name>
        <dbReference type="ChEBI" id="CHEBI:29105"/>
    </ligand>
</feature>
<dbReference type="Gene3D" id="3.30.160.60">
    <property type="entry name" value="Classic Zinc Finger"/>
    <property type="match status" value="4"/>
</dbReference>
<comment type="caution">
    <text evidence="11">The sequence shown here is derived from an EMBL/GenBank/DDBJ whole genome shotgun (WGS) entry which is preliminary data.</text>
</comment>
<evidence type="ECO:0000259" key="10">
    <source>
        <dbReference type="PROSITE" id="PS51915"/>
    </source>
</evidence>
<keyword evidence="6" id="KW-0539">Nucleus</keyword>
<feature type="binding site" evidence="8">
    <location>
        <position position="98"/>
    </location>
    <ligand>
        <name>Zn(2+)</name>
        <dbReference type="ChEBI" id="CHEBI:29105"/>
    </ligand>
</feature>
<feature type="domain" description="ZAD" evidence="10">
    <location>
        <begin position="53"/>
        <end position="125"/>
    </location>
</feature>
<dbReference type="PROSITE" id="PS51915">
    <property type="entry name" value="ZAD"/>
    <property type="match status" value="1"/>
</dbReference>
<dbReference type="FunFam" id="3.30.160.60:FF:000446">
    <property type="entry name" value="Zinc finger protein"/>
    <property type="match status" value="1"/>
</dbReference>
<dbReference type="EMBL" id="CAKOGL010000017">
    <property type="protein sequence ID" value="CAH2096938.1"/>
    <property type="molecule type" value="Genomic_DNA"/>
</dbReference>
<feature type="domain" description="C2H2-type" evidence="9">
    <location>
        <begin position="211"/>
        <end position="238"/>
    </location>
</feature>
<feature type="domain" description="C2H2-type" evidence="9">
    <location>
        <begin position="324"/>
        <end position="352"/>
    </location>
</feature>
<keyword evidence="12" id="KW-1185">Reference proteome</keyword>
<dbReference type="GO" id="GO:0003677">
    <property type="term" value="F:DNA binding"/>
    <property type="evidence" value="ECO:0007669"/>
    <property type="project" value="UniProtKB-KW"/>
</dbReference>
<feature type="domain" description="C2H2-type" evidence="9">
    <location>
        <begin position="239"/>
        <end position="266"/>
    </location>
</feature>
<feature type="binding site" evidence="8">
    <location>
        <position position="55"/>
    </location>
    <ligand>
        <name>Zn(2+)</name>
        <dbReference type="ChEBI" id="CHEBI:29105"/>
    </ligand>
</feature>
<sequence length="371" mass="43704">MVGHLMLLKILHYKLHGKRKTRNNGNLEEHKIPSKTKTPLIKKEVKYFDDMTNTCRVCLKEGEIPIYGNALMEDISQALCIFGEIEMSADDSYPKFICQACNALLQNAILLRKTAQESDRILRQPHENENSEDLMINDDFSGFEDNDVKNQSSEYYCRKCDLNFESFEEYSEHRLSDEHENMRQTCPICKNSYATLYFRRHLALHKVDTPYMCDICGKKFIIQGQFTRHRMTHFYNLPFKCSLCPYRGRFKESLKMHMRSHTGEKPYQCSQCPARFVNKSNLNKHVLTHKGDHDFKCESCGRGFYTKRDLDLHFKVDHTGIKDHVCNICGKAFGYRKQMMKHQLKVHKREKFRSGRMPLYLQFESKKISSE</sequence>
<dbReference type="Proteomes" id="UP001153954">
    <property type="component" value="Unassembled WGS sequence"/>
</dbReference>
<dbReference type="Pfam" id="PF07776">
    <property type="entry name" value="zf-AD"/>
    <property type="match status" value="1"/>
</dbReference>
<evidence type="ECO:0000256" key="7">
    <source>
        <dbReference type="PROSITE-ProRule" id="PRU00042"/>
    </source>
</evidence>
<dbReference type="SMART" id="SM00355">
    <property type="entry name" value="ZnF_C2H2"/>
    <property type="match status" value="7"/>
</dbReference>
<dbReference type="InterPro" id="IPR013087">
    <property type="entry name" value="Znf_C2H2_type"/>
</dbReference>
<feature type="binding site" evidence="8">
    <location>
        <position position="101"/>
    </location>
    <ligand>
        <name>Zn(2+)</name>
        <dbReference type="ChEBI" id="CHEBI:29105"/>
    </ligand>
</feature>
<dbReference type="PANTHER" id="PTHR16515">
    <property type="entry name" value="PR DOMAIN ZINC FINGER PROTEIN"/>
    <property type="match status" value="1"/>
</dbReference>
<dbReference type="FunFam" id="3.30.160.60:FF:000557">
    <property type="entry name" value="zinc finger and SCAN domain-containing protein 29"/>
    <property type="match status" value="1"/>
</dbReference>
<protein>
    <submittedName>
        <fullName evidence="11">Uncharacterized protein</fullName>
    </submittedName>
</protein>
<dbReference type="AlphaFoldDB" id="A0AAU9UCN3"/>
<comment type="subcellular location">
    <subcellularLocation>
        <location evidence="1">Nucleus</location>
    </subcellularLocation>
</comment>
<dbReference type="GO" id="GO:0010468">
    <property type="term" value="P:regulation of gene expression"/>
    <property type="evidence" value="ECO:0007669"/>
    <property type="project" value="TreeGrafter"/>
</dbReference>
<keyword evidence="4 7" id="KW-0863">Zinc-finger</keyword>
<dbReference type="GO" id="GO:0008270">
    <property type="term" value="F:zinc ion binding"/>
    <property type="evidence" value="ECO:0007669"/>
    <property type="project" value="UniProtKB-UniRule"/>
</dbReference>
<dbReference type="SUPFAM" id="SSF57716">
    <property type="entry name" value="Glucocorticoid receptor-like (DNA-binding domain)"/>
    <property type="match status" value="1"/>
</dbReference>
<evidence type="ECO:0000256" key="8">
    <source>
        <dbReference type="PROSITE-ProRule" id="PRU01263"/>
    </source>
</evidence>
<accession>A0AAU9UCN3</accession>
<feature type="domain" description="C2H2-type" evidence="9">
    <location>
        <begin position="295"/>
        <end position="323"/>
    </location>
</feature>
<evidence type="ECO:0000313" key="11">
    <source>
        <dbReference type="EMBL" id="CAH2096938.1"/>
    </source>
</evidence>
<name>A0AAU9UCN3_EUPED</name>
<evidence type="ECO:0000256" key="2">
    <source>
        <dbReference type="ARBA" id="ARBA00022723"/>
    </source>
</evidence>
<evidence type="ECO:0000256" key="4">
    <source>
        <dbReference type="ARBA" id="ARBA00022771"/>
    </source>
</evidence>
<reference evidence="11" key="1">
    <citation type="submission" date="2022-03" db="EMBL/GenBank/DDBJ databases">
        <authorList>
            <person name="Tunstrom K."/>
        </authorList>
    </citation>
    <scope>NUCLEOTIDE SEQUENCE</scope>
</reference>
<dbReference type="Pfam" id="PF00096">
    <property type="entry name" value="zf-C2H2"/>
    <property type="match status" value="4"/>
</dbReference>
<proteinExistence type="predicted"/>
<organism evidence="11 12">
    <name type="scientific">Euphydryas editha</name>
    <name type="common">Edith's checkerspot</name>
    <dbReference type="NCBI Taxonomy" id="104508"/>
    <lineage>
        <taxon>Eukaryota</taxon>
        <taxon>Metazoa</taxon>
        <taxon>Ecdysozoa</taxon>
        <taxon>Arthropoda</taxon>
        <taxon>Hexapoda</taxon>
        <taxon>Insecta</taxon>
        <taxon>Pterygota</taxon>
        <taxon>Neoptera</taxon>
        <taxon>Endopterygota</taxon>
        <taxon>Lepidoptera</taxon>
        <taxon>Glossata</taxon>
        <taxon>Ditrysia</taxon>
        <taxon>Papilionoidea</taxon>
        <taxon>Nymphalidae</taxon>
        <taxon>Nymphalinae</taxon>
        <taxon>Euphydryas</taxon>
    </lineage>
</organism>
<evidence type="ECO:0000256" key="3">
    <source>
        <dbReference type="ARBA" id="ARBA00022737"/>
    </source>
</evidence>
<evidence type="ECO:0000256" key="6">
    <source>
        <dbReference type="ARBA" id="ARBA00023242"/>
    </source>
</evidence>
<keyword evidence="3" id="KW-0677">Repeat</keyword>
<dbReference type="SUPFAM" id="SSF57667">
    <property type="entry name" value="beta-beta-alpha zinc fingers"/>
    <property type="match status" value="3"/>
</dbReference>
<dbReference type="InterPro" id="IPR050331">
    <property type="entry name" value="Zinc_finger"/>
</dbReference>
<dbReference type="PROSITE" id="PS00028">
    <property type="entry name" value="ZINC_FINGER_C2H2_1"/>
    <property type="match status" value="5"/>
</dbReference>